<proteinExistence type="predicted"/>
<organism evidence="2 3">
    <name type="scientific">Phyllosticta capitalensis</name>
    <dbReference type="NCBI Taxonomy" id="121624"/>
    <lineage>
        <taxon>Eukaryota</taxon>
        <taxon>Fungi</taxon>
        <taxon>Dikarya</taxon>
        <taxon>Ascomycota</taxon>
        <taxon>Pezizomycotina</taxon>
        <taxon>Dothideomycetes</taxon>
        <taxon>Dothideomycetes incertae sedis</taxon>
        <taxon>Botryosphaeriales</taxon>
        <taxon>Phyllostictaceae</taxon>
        <taxon>Phyllosticta</taxon>
    </lineage>
</organism>
<dbReference type="Proteomes" id="UP001492380">
    <property type="component" value="Unassembled WGS sequence"/>
</dbReference>
<evidence type="ECO:0000256" key="1">
    <source>
        <dbReference type="SAM" id="MobiDB-lite"/>
    </source>
</evidence>
<name>A0ABR1YJS7_9PEZI</name>
<reference evidence="2 3" key="1">
    <citation type="submission" date="2024-04" db="EMBL/GenBank/DDBJ databases">
        <title>Phyllosticta paracitricarpa is synonymous to the EU quarantine fungus P. citricarpa based on phylogenomic analyses.</title>
        <authorList>
            <consortium name="Lawrence Berkeley National Laboratory"/>
            <person name="Van Ingen-Buijs V.A."/>
            <person name="Van Westerhoven A.C."/>
            <person name="Haridas S."/>
            <person name="Skiadas P."/>
            <person name="Martin F."/>
            <person name="Groenewald J.Z."/>
            <person name="Crous P.W."/>
            <person name="Seidl M.F."/>
        </authorList>
    </citation>
    <scope>NUCLEOTIDE SEQUENCE [LARGE SCALE GENOMIC DNA]</scope>
    <source>
        <strain evidence="2 3">CBS 123374</strain>
    </source>
</reference>
<comment type="caution">
    <text evidence="2">The sequence shown here is derived from an EMBL/GenBank/DDBJ whole genome shotgun (WGS) entry which is preliminary data.</text>
</comment>
<keyword evidence="3" id="KW-1185">Reference proteome</keyword>
<protein>
    <submittedName>
        <fullName evidence="2">Uncharacterized protein</fullName>
    </submittedName>
</protein>
<accession>A0ABR1YJS7</accession>
<evidence type="ECO:0000313" key="2">
    <source>
        <dbReference type="EMBL" id="KAK8232054.1"/>
    </source>
</evidence>
<sequence>MSHNKARDGNPAAMSAHENHGNEGLVDPRGSYGGKQYQLDVPESQQQSMPEPTLSRSIYGERATTSSNLPMKSNNHCKPNGINSPHKQPKTYVQLHPEFASKPTIYIPDPDTKRRMAAADKDLKRRLAIEAAMVNLGHSYNEATILVARLQELEMDLAAFIENTGQAKERSSAGGGPRRRERGMIGRQSMLDVGLGALSINRGKNGVEVKGDTVDGQENEEQGDTEREEWRFWCE</sequence>
<evidence type="ECO:0000313" key="3">
    <source>
        <dbReference type="Proteomes" id="UP001492380"/>
    </source>
</evidence>
<feature type="region of interest" description="Disordered" evidence="1">
    <location>
        <begin position="1"/>
        <end position="84"/>
    </location>
</feature>
<feature type="region of interest" description="Disordered" evidence="1">
    <location>
        <begin position="206"/>
        <end position="230"/>
    </location>
</feature>
<feature type="compositionally biased region" description="Polar residues" evidence="1">
    <location>
        <begin position="63"/>
        <end position="84"/>
    </location>
</feature>
<feature type="compositionally biased region" description="Polar residues" evidence="1">
    <location>
        <begin position="43"/>
        <end position="56"/>
    </location>
</feature>
<gene>
    <name evidence="2" type="ORF">HDK90DRAFT_512023</name>
</gene>
<feature type="region of interest" description="Disordered" evidence="1">
    <location>
        <begin position="165"/>
        <end position="186"/>
    </location>
</feature>
<dbReference type="EMBL" id="JBBWRZ010000007">
    <property type="protein sequence ID" value="KAK8232054.1"/>
    <property type="molecule type" value="Genomic_DNA"/>
</dbReference>